<name>A0ABN8FP05_9BACL</name>
<dbReference type="EMBL" id="CAKMAB010000022">
    <property type="protein sequence ID" value="CAH1057600.1"/>
    <property type="molecule type" value="Genomic_DNA"/>
</dbReference>
<proteinExistence type="predicted"/>
<accession>A0ABN8FP05</accession>
<keyword evidence="2" id="KW-1185">Reference proteome</keyword>
<evidence type="ECO:0000313" key="1">
    <source>
        <dbReference type="EMBL" id="CAH1057600.1"/>
    </source>
</evidence>
<sequence>MITKAANENLKLIQPMIRALRSGDTDRLNMIKDLKPDWLSMN</sequence>
<gene>
    <name evidence="1" type="ORF">PAECIP111894_03758</name>
</gene>
<comment type="caution">
    <text evidence="1">The sequence shown here is derived from an EMBL/GenBank/DDBJ whole genome shotgun (WGS) entry which is preliminary data.</text>
</comment>
<organism evidence="1 2">
    <name type="scientific">Paenibacillus pseudetheri</name>
    <dbReference type="NCBI Taxonomy" id="2897682"/>
    <lineage>
        <taxon>Bacteria</taxon>
        <taxon>Bacillati</taxon>
        <taxon>Bacillota</taxon>
        <taxon>Bacilli</taxon>
        <taxon>Bacillales</taxon>
        <taxon>Paenibacillaceae</taxon>
        <taxon>Paenibacillus</taxon>
    </lineage>
</organism>
<reference evidence="1" key="1">
    <citation type="submission" date="2021-12" db="EMBL/GenBank/DDBJ databases">
        <authorList>
            <person name="Criscuolo A."/>
        </authorList>
    </citation>
    <scope>NUCLEOTIDE SEQUENCE</scope>
    <source>
        <strain evidence="1">CIP111894</strain>
    </source>
</reference>
<protein>
    <submittedName>
        <fullName evidence="1">Uncharacterized protein</fullName>
    </submittedName>
</protein>
<dbReference type="RefSeq" id="WP_279306883.1">
    <property type="nucleotide sequence ID" value="NZ_CAKMAB010000022.1"/>
</dbReference>
<evidence type="ECO:0000313" key="2">
    <source>
        <dbReference type="Proteomes" id="UP000838749"/>
    </source>
</evidence>
<dbReference type="Proteomes" id="UP000838749">
    <property type="component" value="Unassembled WGS sequence"/>
</dbReference>